<proteinExistence type="inferred from homology"/>
<protein>
    <recommendedName>
        <fullName evidence="4">Beta-glucuronidase</fullName>
        <ecNumber evidence="3">3.2.1.31</ecNumber>
    </recommendedName>
</protein>
<evidence type="ECO:0000256" key="4">
    <source>
        <dbReference type="ARBA" id="ARBA00016205"/>
    </source>
</evidence>
<dbReference type="Gene3D" id="3.20.20.80">
    <property type="entry name" value="Glycosidases"/>
    <property type="match status" value="1"/>
</dbReference>
<dbReference type="Pfam" id="PF02837">
    <property type="entry name" value="Glyco_hydro_2_N"/>
    <property type="match status" value="1"/>
</dbReference>
<dbReference type="GO" id="GO:0019391">
    <property type="term" value="P:glucuronoside catabolic process"/>
    <property type="evidence" value="ECO:0007669"/>
    <property type="project" value="TreeGrafter"/>
</dbReference>
<dbReference type="InterPro" id="IPR006102">
    <property type="entry name" value="Ig-like_GH2"/>
</dbReference>
<dbReference type="Pfam" id="PF02836">
    <property type="entry name" value="Glyco_hydro_2_C"/>
    <property type="match status" value="1"/>
</dbReference>
<evidence type="ECO:0000313" key="10">
    <source>
        <dbReference type="EMBL" id="PAV80579.1"/>
    </source>
</evidence>
<evidence type="ECO:0000256" key="2">
    <source>
        <dbReference type="ARBA" id="ARBA00007401"/>
    </source>
</evidence>
<dbReference type="GO" id="GO:0005615">
    <property type="term" value="C:extracellular space"/>
    <property type="evidence" value="ECO:0007669"/>
    <property type="project" value="TreeGrafter"/>
</dbReference>
<dbReference type="Gene3D" id="2.60.40.10">
    <property type="entry name" value="Immunoglobulins"/>
    <property type="match status" value="1"/>
</dbReference>
<feature type="domain" description="Glycoside hydrolase family 2 catalytic" evidence="8">
    <location>
        <begin position="241"/>
        <end position="534"/>
    </location>
</feature>
<keyword evidence="5" id="KW-0378">Hydrolase</keyword>
<dbReference type="EMBL" id="LIAE01007250">
    <property type="protein sequence ID" value="PAV80579.1"/>
    <property type="molecule type" value="Genomic_DNA"/>
</dbReference>
<dbReference type="InterPro" id="IPR006101">
    <property type="entry name" value="Glyco_hydro_2"/>
</dbReference>
<comment type="function">
    <text evidence="1">Plays an important role in the degradation of dermatan and keratan sulfates.</text>
</comment>
<dbReference type="SUPFAM" id="SSF49303">
    <property type="entry name" value="beta-Galactosidase/glucuronidase domain"/>
    <property type="match status" value="1"/>
</dbReference>
<dbReference type="PANTHER" id="PTHR10066">
    <property type="entry name" value="BETA-GLUCURONIDASE"/>
    <property type="match status" value="1"/>
</dbReference>
<evidence type="ECO:0000313" key="11">
    <source>
        <dbReference type="Proteomes" id="UP000218231"/>
    </source>
</evidence>
<evidence type="ECO:0000256" key="3">
    <source>
        <dbReference type="ARBA" id="ARBA00012761"/>
    </source>
</evidence>
<dbReference type="SUPFAM" id="SSF51445">
    <property type="entry name" value="(Trans)glycosidases"/>
    <property type="match status" value="1"/>
</dbReference>
<keyword evidence="6" id="KW-0326">Glycosidase</keyword>
<evidence type="ECO:0000259" key="9">
    <source>
        <dbReference type="Pfam" id="PF02837"/>
    </source>
</evidence>
<dbReference type="InterPro" id="IPR006104">
    <property type="entry name" value="Glyco_hydro_2_N"/>
</dbReference>
<dbReference type="InterPro" id="IPR036156">
    <property type="entry name" value="Beta-gal/glucu_dom_sf"/>
</dbReference>
<dbReference type="GO" id="GO:0030246">
    <property type="term" value="F:carbohydrate binding"/>
    <property type="evidence" value="ECO:0007669"/>
    <property type="project" value="TreeGrafter"/>
</dbReference>
<gene>
    <name evidence="10" type="ORF">WR25_19121</name>
</gene>
<dbReference type="GO" id="GO:0004566">
    <property type="term" value="F:beta-glucuronidase activity"/>
    <property type="evidence" value="ECO:0007669"/>
    <property type="project" value="UniProtKB-EC"/>
</dbReference>
<dbReference type="FunFam" id="3.20.20.80:FF:000080">
    <property type="entry name" value="Beta-glucuronidase UidA"/>
    <property type="match status" value="1"/>
</dbReference>
<dbReference type="InterPro" id="IPR013783">
    <property type="entry name" value="Ig-like_fold"/>
</dbReference>
<comment type="caution">
    <text evidence="10">The sequence shown here is derived from an EMBL/GenBank/DDBJ whole genome shotgun (WGS) entry which is preliminary data.</text>
</comment>
<keyword evidence="11" id="KW-1185">Reference proteome</keyword>
<feature type="domain" description="Glycosyl hydrolases family 2 sugar binding" evidence="9">
    <location>
        <begin position="3"/>
        <end position="142"/>
    </location>
</feature>
<dbReference type="STRING" id="2018661.A0A2A2L346"/>
<accession>A0A2A2L346</accession>
<evidence type="ECO:0000256" key="6">
    <source>
        <dbReference type="ARBA" id="ARBA00023295"/>
    </source>
</evidence>
<name>A0A2A2L346_9BILA</name>
<dbReference type="InterPro" id="IPR017853">
    <property type="entry name" value="GH"/>
</dbReference>
<dbReference type="InterPro" id="IPR008979">
    <property type="entry name" value="Galactose-bd-like_sf"/>
</dbReference>
<dbReference type="PANTHER" id="PTHR10066:SF67">
    <property type="entry name" value="BETA-GLUCURONIDASE"/>
    <property type="match status" value="1"/>
</dbReference>
<evidence type="ECO:0000259" key="7">
    <source>
        <dbReference type="Pfam" id="PF00703"/>
    </source>
</evidence>
<dbReference type="PRINTS" id="PR00132">
    <property type="entry name" value="GLHYDRLASE2"/>
</dbReference>
<dbReference type="PROSITE" id="PS00608">
    <property type="entry name" value="GLYCOSYL_HYDROL_F2_2"/>
    <property type="match status" value="1"/>
</dbReference>
<dbReference type="EC" id="3.2.1.31" evidence="3"/>
<sequence length="559" mass="64741">MTADATLRDHIGWVWYEKMHIVPERDVGMRHFLRFSSVNYYGTVYLNGQELISHVGGHLPFEVEVTDRLLYGSANKITVAVNNTLSWSTIPQGDFNYYNLQPKVIGNWTLTRAPEGAFTDIGNFDFFNYAGILRSVYIIKVPKKHIKDIHIMAEHRGSFIYEVSTGDVDEIEFRILDDDENEVYSGSGAEGKGQVDGVRPWWPRGMGNPSLYVFEAKLIVNSQVVDIYREVFGFRTVTWSQDKIFINDRPFYCIGFGMHEDFEIHGRGFDRAVMTKDLNLLEWMGGNCYRTTHYPYDEERMRENDRRGIAIIAETPAVGLKGFPKANNLLHIKMLEDLVSRDKNHPSIIMWSLANEPHTEKKESRNYFKALVDTAHALDPTRPVTTVYGPTNSGNDQTADLLDIICVNRYYGWYINMGSLDWVNSSLIYDIAQWKEIFRKPIIITEYGADSISGLNQEPSIDFSEQYQNEIIMKTHEAFDVLRQQNILAGEMIWNFADFMTGMSTTRAVGNHKGVFTRNRQAKMAAYTLRKRYLGLLDQTEHARQYTTHRYRYHYHYHH</sequence>
<dbReference type="InterPro" id="IPR023232">
    <property type="entry name" value="Glyco_hydro_2_AS"/>
</dbReference>
<dbReference type="Gene3D" id="2.60.120.260">
    <property type="entry name" value="Galactose-binding domain-like"/>
    <property type="match status" value="1"/>
</dbReference>
<evidence type="ECO:0000256" key="1">
    <source>
        <dbReference type="ARBA" id="ARBA00003025"/>
    </source>
</evidence>
<reference evidence="10 11" key="1">
    <citation type="journal article" date="2017" name="Curr. Biol.">
        <title>Genome architecture and evolution of a unichromosomal asexual nematode.</title>
        <authorList>
            <person name="Fradin H."/>
            <person name="Zegar C."/>
            <person name="Gutwein M."/>
            <person name="Lucas J."/>
            <person name="Kovtun M."/>
            <person name="Corcoran D."/>
            <person name="Baugh L.R."/>
            <person name="Kiontke K."/>
            <person name="Gunsalus K."/>
            <person name="Fitch D.H."/>
            <person name="Piano F."/>
        </authorList>
    </citation>
    <scope>NUCLEOTIDE SEQUENCE [LARGE SCALE GENOMIC DNA]</scope>
    <source>
        <strain evidence="10">PF1309</strain>
    </source>
</reference>
<evidence type="ECO:0000259" key="8">
    <source>
        <dbReference type="Pfam" id="PF02836"/>
    </source>
</evidence>
<comment type="similarity">
    <text evidence="2">Belongs to the glycosyl hydrolase 2 family.</text>
</comment>
<dbReference type="Proteomes" id="UP000218231">
    <property type="component" value="Unassembled WGS sequence"/>
</dbReference>
<dbReference type="AlphaFoldDB" id="A0A2A2L346"/>
<dbReference type="OrthoDB" id="408532at2759"/>
<organism evidence="10 11">
    <name type="scientific">Diploscapter pachys</name>
    <dbReference type="NCBI Taxonomy" id="2018661"/>
    <lineage>
        <taxon>Eukaryota</taxon>
        <taxon>Metazoa</taxon>
        <taxon>Ecdysozoa</taxon>
        <taxon>Nematoda</taxon>
        <taxon>Chromadorea</taxon>
        <taxon>Rhabditida</taxon>
        <taxon>Rhabditina</taxon>
        <taxon>Rhabditomorpha</taxon>
        <taxon>Rhabditoidea</taxon>
        <taxon>Rhabditidae</taxon>
        <taxon>Diploscapter</taxon>
    </lineage>
</organism>
<dbReference type="InterPro" id="IPR006103">
    <property type="entry name" value="Glyco_hydro_2_cat"/>
</dbReference>
<dbReference type="Pfam" id="PF00703">
    <property type="entry name" value="Glyco_hydro_2"/>
    <property type="match status" value="1"/>
</dbReference>
<dbReference type="SUPFAM" id="SSF49785">
    <property type="entry name" value="Galactose-binding domain-like"/>
    <property type="match status" value="1"/>
</dbReference>
<dbReference type="GO" id="GO:0005975">
    <property type="term" value="P:carbohydrate metabolic process"/>
    <property type="evidence" value="ECO:0007669"/>
    <property type="project" value="InterPro"/>
</dbReference>
<feature type="domain" description="Glycoside hydrolase family 2 immunoglobulin-like beta-sandwich" evidence="7">
    <location>
        <begin position="171"/>
        <end position="235"/>
    </location>
</feature>
<evidence type="ECO:0000256" key="5">
    <source>
        <dbReference type="ARBA" id="ARBA00022801"/>
    </source>
</evidence>